<organism evidence="1">
    <name type="scientific">Arundo donax</name>
    <name type="common">Giant reed</name>
    <name type="synonym">Donax arundinaceus</name>
    <dbReference type="NCBI Taxonomy" id="35708"/>
    <lineage>
        <taxon>Eukaryota</taxon>
        <taxon>Viridiplantae</taxon>
        <taxon>Streptophyta</taxon>
        <taxon>Embryophyta</taxon>
        <taxon>Tracheophyta</taxon>
        <taxon>Spermatophyta</taxon>
        <taxon>Magnoliopsida</taxon>
        <taxon>Liliopsida</taxon>
        <taxon>Poales</taxon>
        <taxon>Poaceae</taxon>
        <taxon>PACMAD clade</taxon>
        <taxon>Arundinoideae</taxon>
        <taxon>Arundineae</taxon>
        <taxon>Arundo</taxon>
    </lineage>
</organism>
<proteinExistence type="predicted"/>
<dbReference type="EMBL" id="GBRH01163769">
    <property type="protein sequence ID" value="JAE34127.1"/>
    <property type="molecule type" value="Transcribed_RNA"/>
</dbReference>
<name>A0A0A9HBM6_ARUDO</name>
<dbReference type="AlphaFoldDB" id="A0A0A9HBM6"/>
<sequence length="30" mass="3564">MQHFTVFGYARSKMSDEELKNMISRTNMPN</sequence>
<protein>
    <submittedName>
        <fullName evidence="1">Uncharacterized protein</fullName>
    </submittedName>
</protein>
<evidence type="ECO:0000313" key="1">
    <source>
        <dbReference type="EMBL" id="JAE34127.1"/>
    </source>
</evidence>
<accession>A0A0A9HBM6</accession>
<reference evidence="1" key="2">
    <citation type="journal article" date="2015" name="Data Brief">
        <title>Shoot transcriptome of the giant reed, Arundo donax.</title>
        <authorList>
            <person name="Barrero R.A."/>
            <person name="Guerrero F.D."/>
            <person name="Moolhuijzen P."/>
            <person name="Goolsby J.A."/>
            <person name="Tidwell J."/>
            <person name="Bellgard S.E."/>
            <person name="Bellgard M.I."/>
        </authorList>
    </citation>
    <scope>NUCLEOTIDE SEQUENCE</scope>
    <source>
        <tissue evidence="1">Shoot tissue taken approximately 20 cm above the soil surface</tissue>
    </source>
</reference>
<reference evidence="1" key="1">
    <citation type="submission" date="2014-09" db="EMBL/GenBank/DDBJ databases">
        <authorList>
            <person name="Magalhaes I.L.F."/>
            <person name="Oliveira U."/>
            <person name="Santos F.R."/>
            <person name="Vidigal T.H.D.A."/>
            <person name="Brescovit A.D."/>
            <person name="Santos A.J."/>
        </authorList>
    </citation>
    <scope>NUCLEOTIDE SEQUENCE</scope>
    <source>
        <tissue evidence="1">Shoot tissue taken approximately 20 cm above the soil surface</tissue>
    </source>
</reference>